<name>A0ABV8QLF8_9GAMM</name>
<sequence>MKDLAPTSAVTESDVVSPTALEVGSGFSARQFRHSQFSGLMDPLLMVDDYTMTEPTFGAHAHGGISAVSLLFEDSQGDFFNQDSLGNNLALGAGDLYWLSAGRGAMHDESPRSGEARIRGLQIFVKLPAQRAYMPPESLHVPGASMPTIMGPGTRVRVALGSSNGMEGKSGTPNPLTLLDGYLDGGAHFSHEVAAGGSVWIYAVEGELTVQFNGETRRVQGGNALALRTDAEASNITLNAVRTTHFVLIAAKPLDEPFEQKGPFAFATAKENEQAVADAQAGVFGDIATLRESA</sequence>
<evidence type="ECO:0000313" key="6">
    <source>
        <dbReference type="Proteomes" id="UP001595798"/>
    </source>
</evidence>
<comment type="caution">
    <text evidence="5">The sequence shown here is derived from an EMBL/GenBank/DDBJ whole genome shotgun (WGS) entry which is preliminary data.</text>
</comment>
<dbReference type="EMBL" id="JBHSDI010000064">
    <property type="protein sequence ID" value="MFC4261165.1"/>
    <property type="molecule type" value="Genomic_DNA"/>
</dbReference>
<proteinExistence type="inferred from homology"/>
<dbReference type="InterPro" id="IPR008778">
    <property type="entry name" value="Pirin_C_dom"/>
</dbReference>
<evidence type="ECO:0000256" key="2">
    <source>
        <dbReference type="RuleBase" id="RU003457"/>
    </source>
</evidence>
<dbReference type="Proteomes" id="UP001595798">
    <property type="component" value="Unassembled WGS sequence"/>
</dbReference>
<feature type="domain" description="Pirin C-terminal" evidence="4">
    <location>
        <begin position="179"/>
        <end position="285"/>
    </location>
</feature>
<protein>
    <submittedName>
        <fullName evidence="5">Pirin family protein</fullName>
    </submittedName>
</protein>
<dbReference type="RefSeq" id="WP_379890441.1">
    <property type="nucleotide sequence ID" value="NZ_JBHSDI010000064.1"/>
</dbReference>
<comment type="similarity">
    <text evidence="1 2">Belongs to the pirin family.</text>
</comment>
<dbReference type="Pfam" id="PF02678">
    <property type="entry name" value="Pirin"/>
    <property type="match status" value="1"/>
</dbReference>
<keyword evidence="6" id="KW-1185">Reference proteome</keyword>
<reference evidence="6" key="1">
    <citation type="journal article" date="2019" name="Int. J. Syst. Evol. Microbiol.">
        <title>The Global Catalogue of Microorganisms (GCM) 10K type strain sequencing project: providing services to taxonomists for standard genome sequencing and annotation.</title>
        <authorList>
            <consortium name="The Broad Institute Genomics Platform"/>
            <consortium name="The Broad Institute Genome Sequencing Center for Infectious Disease"/>
            <person name="Wu L."/>
            <person name="Ma J."/>
        </authorList>
    </citation>
    <scope>NUCLEOTIDE SEQUENCE [LARGE SCALE GENOMIC DNA]</scope>
    <source>
        <strain evidence="6">CECT 7297</strain>
    </source>
</reference>
<dbReference type="PIRSF" id="PIRSF006232">
    <property type="entry name" value="Pirin"/>
    <property type="match status" value="1"/>
</dbReference>
<dbReference type="PANTHER" id="PTHR13903:SF8">
    <property type="entry name" value="PIRIN"/>
    <property type="match status" value="1"/>
</dbReference>
<dbReference type="InterPro" id="IPR011051">
    <property type="entry name" value="RmlC_Cupin_sf"/>
</dbReference>
<evidence type="ECO:0000259" key="4">
    <source>
        <dbReference type="Pfam" id="PF05726"/>
    </source>
</evidence>
<dbReference type="SUPFAM" id="SSF51182">
    <property type="entry name" value="RmlC-like cupins"/>
    <property type="match status" value="1"/>
</dbReference>
<evidence type="ECO:0000313" key="5">
    <source>
        <dbReference type="EMBL" id="MFC4261165.1"/>
    </source>
</evidence>
<organism evidence="5 6">
    <name type="scientific">Marinobacter lacisalsi</name>
    <dbReference type="NCBI Taxonomy" id="475979"/>
    <lineage>
        <taxon>Bacteria</taxon>
        <taxon>Pseudomonadati</taxon>
        <taxon>Pseudomonadota</taxon>
        <taxon>Gammaproteobacteria</taxon>
        <taxon>Pseudomonadales</taxon>
        <taxon>Marinobacteraceae</taxon>
        <taxon>Marinobacter</taxon>
    </lineage>
</organism>
<evidence type="ECO:0000256" key="1">
    <source>
        <dbReference type="ARBA" id="ARBA00008416"/>
    </source>
</evidence>
<gene>
    <name evidence="5" type="ORF">ACFOZ5_19260</name>
</gene>
<dbReference type="CDD" id="cd02247">
    <property type="entry name" value="cupin_pirin_C"/>
    <property type="match status" value="1"/>
</dbReference>
<feature type="domain" description="Pirin N-terminal" evidence="3">
    <location>
        <begin position="41"/>
        <end position="125"/>
    </location>
</feature>
<evidence type="ECO:0000259" key="3">
    <source>
        <dbReference type="Pfam" id="PF02678"/>
    </source>
</evidence>
<accession>A0ABV8QLF8</accession>
<dbReference type="Pfam" id="PF05726">
    <property type="entry name" value="Pirin_C"/>
    <property type="match status" value="1"/>
</dbReference>
<dbReference type="PANTHER" id="PTHR13903">
    <property type="entry name" value="PIRIN-RELATED"/>
    <property type="match status" value="1"/>
</dbReference>
<dbReference type="InterPro" id="IPR014710">
    <property type="entry name" value="RmlC-like_jellyroll"/>
</dbReference>
<dbReference type="Gene3D" id="2.60.120.10">
    <property type="entry name" value="Jelly Rolls"/>
    <property type="match status" value="2"/>
</dbReference>
<dbReference type="InterPro" id="IPR012093">
    <property type="entry name" value="Pirin"/>
</dbReference>
<dbReference type="InterPro" id="IPR003829">
    <property type="entry name" value="Pirin_N_dom"/>
</dbReference>